<dbReference type="CDD" id="cd16936">
    <property type="entry name" value="HATPase_RsbW-like"/>
    <property type="match status" value="1"/>
</dbReference>
<accession>A0ABX1ZNX1</accession>
<gene>
    <name evidence="3" type="primary">rsbW</name>
    <name evidence="3" type="ORF">GC097_17405</name>
</gene>
<sequence length="140" mass="15116">MNVVRLHIPAAAEYLDIVRLSLYGIASKLGFSYEDIEDMKVAVSEACNNAVLHGETSASLGQIQISYELGDGKLTVKVKDDGPGFDYEAKNGRAEPPVGQSLSELQSGGLGMYLMQALMDEVTVNTDQGTEVTLVKYVQK</sequence>
<feature type="domain" description="Histidine kinase/HSP90-like ATPase" evidence="2">
    <location>
        <begin position="34"/>
        <end position="140"/>
    </location>
</feature>
<keyword evidence="3" id="KW-0808">Transferase</keyword>
<dbReference type="Proteomes" id="UP000618579">
    <property type="component" value="Unassembled WGS sequence"/>
</dbReference>
<dbReference type="NCBIfam" id="NF003144">
    <property type="entry name" value="PRK04069.1"/>
    <property type="match status" value="1"/>
</dbReference>
<evidence type="ECO:0000313" key="4">
    <source>
        <dbReference type="Proteomes" id="UP000618579"/>
    </source>
</evidence>
<dbReference type="Gene3D" id="3.30.565.10">
    <property type="entry name" value="Histidine kinase-like ATPase, C-terminal domain"/>
    <property type="match status" value="1"/>
</dbReference>
<dbReference type="InterPro" id="IPR003594">
    <property type="entry name" value="HATPase_dom"/>
</dbReference>
<dbReference type="SMART" id="SM00387">
    <property type="entry name" value="HATPase_c"/>
    <property type="match status" value="1"/>
</dbReference>
<comment type="caution">
    <text evidence="3">The sequence shown here is derived from an EMBL/GenBank/DDBJ whole genome shotgun (WGS) entry which is preliminary data.</text>
</comment>
<dbReference type="InterPro" id="IPR050267">
    <property type="entry name" value="Anti-sigma-factor_SerPK"/>
</dbReference>
<keyword evidence="4" id="KW-1185">Reference proteome</keyword>
<proteinExistence type="predicted"/>
<evidence type="ECO:0000313" key="3">
    <source>
        <dbReference type="EMBL" id="NOV01794.1"/>
    </source>
</evidence>
<name>A0ABX1ZNX1_9BACL</name>
<evidence type="ECO:0000256" key="1">
    <source>
        <dbReference type="ARBA" id="ARBA00022527"/>
    </source>
</evidence>
<dbReference type="InterPro" id="IPR036890">
    <property type="entry name" value="HATPase_C_sf"/>
</dbReference>
<organism evidence="3 4">
    <name type="scientific">Paenibacillus planticolens</name>
    <dbReference type="NCBI Taxonomy" id="2654976"/>
    <lineage>
        <taxon>Bacteria</taxon>
        <taxon>Bacillati</taxon>
        <taxon>Bacillota</taxon>
        <taxon>Bacilli</taxon>
        <taxon>Bacillales</taxon>
        <taxon>Paenibacillaceae</taxon>
        <taxon>Paenibacillus</taxon>
    </lineage>
</organism>
<keyword evidence="1" id="KW-0418">Kinase</keyword>
<dbReference type="GO" id="GO:0004674">
    <property type="term" value="F:protein serine/threonine kinase activity"/>
    <property type="evidence" value="ECO:0007669"/>
    <property type="project" value="UniProtKB-EC"/>
</dbReference>
<dbReference type="SUPFAM" id="SSF55874">
    <property type="entry name" value="ATPase domain of HSP90 chaperone/DNA topoisomerase II/histidine kinase"/>
    <property type="match status" value="1"/>
</dbReference>
<keyword evidence="1" id="KW-0723">Serine/threonine-protein kinase</keyword>
<evidence type="ECO:0000259" key="2">
    <source>
        <dbReference type="SMART" id="SM00387"/>
    </source>
</evidence>
<protein>
    <submittedName>
        <fullName evidence="3">Anti-sigma B factor RsbW</fullName>
        <ecNumber evidence="3">2.7.11.1</ecNumber>
    </submittedName>
</protein>
<dbReference type="Pfam" id="PF13581">
    <property type="entry name" value="HATPase_c_2"/>
    <property type="match status" value="1"/>
</dbReference>
<dbReference type="PANTHER" id="PTHR35526">
    <property type="entry name" value="ANTI-SIGMA-F FACTOR RSBW-RELATED"/>
    <property type="match status" value="1"/>
</dbReference>
<dbReference type="EC" id="2.7.11.1" evidence="3"/>
<dbReference type="RefSeq" id="WP_171684621.1">
    <property type="nucleotide sequence ID" value="NZ_WHNZ01000040.1"/>
</dbReference>
<dbReference type="PANTHER" id="PTHR35526:SF3">
    <property type="entry name" value="ANTI-SIGMA-F FACTOR RSBW"/>
    <property type="match status" value="1"/>
</dbReference>
<reference evidence="3 4" key="1">
    <citation type="submission" date="2019-10" db="EMBL/GenBank/DDBJ databases">
        <title>Description of Paenibacillus pedi sp. nov.</title>
        <authorList>
            <person name="Carlier A."/>
            <person name="Qi S."/>
        </authorList>
    </citation>
    <scope>NUCLEOTIDE SEQUENCE [LARGE SCALE GENOMIC DNA]</scope>
    <source>
        <strain evidence="3 4">LMG 31457</strain>
    </source>
</reference>
<dbReference type="EMBL" id="WHNZ01000040">
    <property type="protein sequence ID" value="NOV01794.1"/>
    <property type="molecule type" value="Genomic_DNA"/>
</dbReference>